<protein>
    <submittedName>
        <fullName evidence="2">Putative membrane-associated protein</fullName>
    </submittedName>
</protein>
<name>A0A075HWL9_9ARCH</name>
<accession>A0A075HWL9</accession>
<feature type="transmembrane region" description="Helical" evidence="1">
    <location>
        <begin position="26"/>
        <end position="47"/>
    </location>
</feature>
<dbReference type="EMBL" id="KF901103">
    <property type="protein sequence ID" value="AIF18183.1"/>
    <property type="molecule type" value="Genomic_DNA"/>
</dbReference>
<dbReference type="InterPro" id="IPR036388">
    <property type="entry name" value="WH-like_DNA-bd_sf"/>
</dbReference>
<keyword evidence="1" id="KW-0472">Membrane</keyword>
<feature type="transmembrane region" description="Helical" evidence="1">
    <location>
        <begin position="217"/>
        <end position="237"/>
    </location>
</feature>
<dbReference type="CDD" id="cd00090">
    <property type="entry name" value="HTH_ARSR"/>
    <property type="match status" value="1"/>
</dbReference>
<sequence>MNQESVYCGWLEGSKNDGMLLSPTDALILMARVHVAAFVLILLAMSVPLQHSFGSTRTLDFFLFPDGSTHVTYSLDSDPLLPDTEVSLYGDSLENLVAEDENGFLLSTQSEKNILQVETLGSSNILINYDTYSLISKDGKIWSFEIDSPVEFNVVMPENSVIVGMSTFPIDMNVDSDRTKILLPSGPAEITYFLAIAESSQVLPPEETPVTADNDNSMMYVAGGAAVAIAAIAAIAIKMKNKPKQVVSAPQTTVVAERNEPFNIEKVLEMPDLREDDKDIIKFIHENGGSALESDLRKKFLLPRTTMWRAVKRLERHELIEITKKDQQNLIKLTNVENDKNE</sequence>
<dbReference type="AlphaFoldDB" id="A0A075HWL9"/>
<dbReference type="Gene3D" id="1.10.10.10">
    <property type="entry name" value="Winged helix-like DNA-binding domain superfamily/Winged helix DNA-binding domain"/>
    <property type="match status" value="1"/>
</dbReference>
<evidence type="ECO:0000256" key="1">
    <source>
        <dbReference type="SAM" id="Phobius"/>
    </source>
</evidence>
<organism evidence="2">
    <name type="scientific">uncultured marine thaumarchaeote KM3_82_B03</name>
    <dbReference type="NCBI Taxonomy" id="1456302"/>
    <lineage>
        <taxon>Archaea</taxon>
        <taxon>Nitrososphaerota</taxon>
        <taxon>environmental samples</taxon>
    </lineage>
</organism>
<feature type="transmembrane region" description="Helical" evidence="1">
    <location>
        <begin position="181"/>
        <end position="197"/>
    </location>
</feature>
<dbReference type="InterPro" id="IPR011991">
    <property type="entry name" value="ArsR-like_HTH"/>
</dbReference>
<evidence type="ECO:0000313" key="2">
    <source>
        <dbReference type="EMBL" id="AIF18183.1"/>
    </source>
</evidence>
<keyword evidence="1" id="KW-0812">Transmembrane</keyword>
<dbReference type="SUPFAM" id="SSF46785">
    <property type="entry name" value="Winged helix' DNA-binding domain"/>
    <property type="match status" value="1"/>
</dbReference>
<proteinExistence type="predicted"/>
<dbReference type="InterPro" id="IPR036390">
    <property type="entry name" value="WH_DNA-bd_sf"/>
</dbReference>
<reference evidence="2" key="1">
    <citation type="journal article" date="2014" name="Genome Biol. Evol.">
        <title>Pangenome evidence for extensive interdomain horizontal transfer affecting lineage core and shell genes in uncultured planktonic thaumarchaeota and euryarchaeota.</title>
        <authorList>
            <person name="Deschamps P."/>
            <person name="Zivanovic Y."/>
            <person name="Moreira D."/>
            <person name="Rodriguez-Valera F."/>
            <person name="Lopez-Garcia P."/>
        </authorList>
    </citation>
    <scope>NUCLEOTIDE SEQUENCE</scope>
</reference>
<keyword evidence="1" id="KW-1133">Transmembrane helix</keyword>